<dbReference type="EMBL" id="NWSH01002819">
    <property type="protein sequence ID" value="PCG67482.1"/>
    <property type="molecule type" value="Genomic_DNA"/>
</dbReference>
<gene>
    <name evidence="2" type="ORF">B5V51_6353</name>
</gene>
<reference evidence="2" key="1">
    <citation type="submission" date="2017-09" db="EMBL/GenBank/DDBJ databases">
        <title>Contemporary evolution of a Lepidopteran species, Heliothis virescens, in response to modern agricultural practices.</title>
        <authorList>
            <person name="Fritz M.L."/>
            <person name="Deyonke A.M."/>
            <person name="Papanicolaou A."/>
            <person name="Micinski S."/>
            <person name="Westbrook J."/>
            <person name="Gould F."/>
        </authorList>
    </citation>
    <scope>NUCLEOTIDE SEQUENCE [LARGE SCALE GENOMIC DNA]</scope>
    <source>
        <strain evidence="2">HvINT-</strain>
        <tissue evidence="2">Whole body</tissue>
    </source>
</reference>
<dbReference type="AlphaFoldDB" id="A0A2A4J7V2"/>
<evidence type="ECO:0000313" key="2">
    <source>
        <dbReference type="EMBL" id="PCG67482.1"/>
    </source>
</evidence>
<feature type="region of interest" description="Disordered" evidence="1">
    <location>
        <begin position="152"/>
        <end position="179"/>
    </location>
</feature>
<feature type="region of interest" description="Disordered" evidence="1">
    <location>
        <begin position="94"/>
        <end position="137"/>
    </location>
</feature>
<proteinExistence type="predicted"/>
<protein>
    <submittedName>
        <fullName evidence="2">Uncharacterized protein</fullName>
    </submittedName>
</protein>
<evidence type="ECO:0000256" key="1">
    <source>
        <dbReference type="SAM" id="MobiDB-lite"/>
    </source>
</evidence>
<feature type="compositionally biased region" description="Acidic residues" evidence="1">
    <location>
        <begin position="120"/>
        <end position="129"/>
    </location>
</feature>
<sequence length="492" mass="54465">MTDTRDYHHHPSSVFSTDTMKLASSASEQNVYFTYVCLVNDIKPGGTLNPKCGLKEKTSQDFIDLSSAHNDEVNQEEPPIQVERSKALHELVESYKKAEQAGEQNETDSSTPYPTTTSGEDSELSENDESSFIPCDNPNVLKLTKMKWLTEDAEDGPDSSSPSISPTTSSSNCSKVSEDEIKEDKGFEDKYLSTILRLDKEHNMFGLSNIAIVGAKPSKLKRKDDDRPVFHQTAIVQICCGKGCCKYKVRQTVYIQCGGCRGCCVDPCCPICVGPCGPPSCVDELPCNPFCNPCPKGKCSCKYSCSASKYTVDCNSCYGLKIKLNRKPKFEAPPIELTPRSSCELKKPIAARSCHHLPQCIPPSSCFPYLMPCFWPARPSAPCTSPARCFHNPPCPAARKRARVPVPKEYICPKKCVDEEKQTKCDNDICPGDVNGSHKSIEEIIEVKTLGKKKKKPKHNMITCECFRPGCASCFVSRPEKRDDSGNFEKPK</sequence>
<feature type="compositionally biased region" description="Low complexity" evidence="1">
    <location>
        <begin position="107"/>
        <end position="119"/>
    </location>
</feature>
<name>A0A2A4J7V2_HELVI</name>
<comment type="caution">
    <text evidence="2">The sequence shown here is derived from an EMBL/GenBank/DDBJ whole genome shotgun (WGS) entry which is preliminary data.</text>
</comment>
<accession>A0A2A4J7V2</accession>
<feature type="compositionally biased region" description="Low complexity" evidence="1">
    <location>
        <begin position="159"/>
        <end position="171"/>
    </location>
</feature>
<dbReference type="STRING" id="7102.A0A2A4J7V2"/>
<organism evidence="2">
    <name type="scientific">Heliothis virescens</name>
    <name type="common">Tobacco budworm moth</name>
    <dbReference type="NCBI Taxonomy" id="7102"/>
    <lineage>
        <taxon>Eukaryota</taxon>
        <taxon>Metazoa</taxon>
        <taxon>Ecdysozoa</taxon>
        <taxon>Arthropoda</taxon>
        <taxon>Hexapoda</taxon>
        <taxon>Insecta</taxon>
        <taxon>Pterygota</taxon>
        <taxon>Neoptera</taxon>
        <taxon>Endopterygota</taxon>
        <taxon>Lepidoptera</taxon>
        <taxon>Glossata</taxon>
        <taxon>Ditrysia</taxon>
        <taxon>Noctuoidea</taxon>
        <taxon>Noctuidae</taxon>
        <taxon>Heliothinae</taxon>
        <taxon>Heliothis</taxon>
    </lineage>
</organism>